<gene>
    <name evidence="3" type="ORF">EZ449_02835</name>
</gene>
<evidence type="ECO:0000313" key="4">
    <source>
        <dbReference type="Proteomes" id="UP000291485"/>
    </source>
</evidence>
<dbReference type="Pfam" id="PF01381">
    <property type="entry name" value="HTH_3"/>
    <property type="match status" value="1"/>
</dbReference>
<dbReference type="Gene3D" id="1.10.260.40">
    <property type="entry name" value="lambda repressor-like DNA-binding domains"/>
    <property type="match status" value="1"/>
</dbReference>
<reference evidence="3 4" key="1">
    <citation type="submission" date="2019-02" db="EMBL/GenBank/DDBJ databases">
        <title>Pedobacter sp. RP-3-11 sp. nov., isolated from Arctic soil.</title>
        <authorList>
            <person name="Dahal R.H."/>
        </authorList>
    </citation>
    <scope>NUCLEOTIDE SEQUENCE [LARGE SCALE GENOMIC DNA]</scope>
    <source>
        <strain evidence="3 4">RP-3-11</strain>
    </source>
</reference>
<comment type="caution">
    <text evidence="3">The sequence shown here is derived from an EMBL/GenBank/DDBJ whole genome shotgun (WGS) entry which is preliminary data.</text>
</comment>
<dbReference type="PROSITE" id="PS50943">
    <property type="entry name" value="HTH_CROC1"/>
    <property type="match status" value="1"/>
</dbReference>
<dbReference type="SUPFAM" id="SSF47413">
    <property type="entry name" value="lambda repressor-like DNA-binding domains"/>
    <property type="match status" value="1"/>
</dbReference>
<dbReference type="Proteomes" id="UP000291485">
    <property type="component" value="Unassembled WGS sequence"/>
</dbReference>
<dbReference type="CDD" id="cd00093">
    <property type="entry name" value="HTH_XRE"/>
    <property type="match status" value="1"/>
</dbReference>
<proteinExistence type="predicted"/>
<dbReference type="PANTHER" id="PTHR46558:SF11">
    <property type="entry name" value="HTH-TYPE TRANSCRIPTIONAL REGULATOR XRE"/>
    <property type="match status" value="1"/>
</dbReference>
<evidence type="ECO:0000313" key="3">
    <source>
        <dbReference type="EMBL" id="TCD13000.1"/>
    </source>
</evidence>
<organism evidence="3 4">
    <name type="scientific">Pedobacter frigidisoli</name>
    <dbReference type="NCBI Taxonomy" id="2530455"/>
    <lineage>
        <taxon>Bacteria</taxon>
        <taxon>Pseudomonadati</taxon>
        <taxon>Bacteroidota</taxon>
        <taxon>Sphingobacteriia</taxon>
        <taxon>Sphingobacteriales</taxon>
        <taxon>Sphingobacteriaceae</taxon>
        <taxon>Pedobacter</taxon>
    </lineage>
</organism>
<dbReference type="RefSeq" id="WP_131556433.1">
    <property type="nucleotide sequence ID" value="NZ_SJSN01000001.1"/>
</dbReference>
<protein>
    <submittedName>
        <fullName evidence="3">XRE family transcriptional regulator</fullName>
    </submittedName>
</protein>
<sequence>MKFLIGDTLRILRKKRDLSQQEVADFLCISRPTYVRYEHNIVEPNLTQFANLAQLYNIGLKEIIDLISVDNQQMHN</sequence>
<feature type="domain" description="HTH cro/C1-type" evidence="2">
    <location>
        <begin position="9"/>
        <end position="63"/>
    </location>
</feature>
<dbReference type="InterPro" id="IPR001387">
    <property type="entry name" value="Cro/C1-type_HTH"/>
</dbReference>
<dbReference type="InterPro" id="IPR010982">
    <property type="entry name" value="Lambda_DNA-bd_dom_sf"/>
</dbReference>
<dbReference type="AlphaFoldDB" id="A0A4R0P7I8"/>
<keyword evidence="1" id="KW-0238">DNA-binding</keyword>
<dbReference type="PANTHER" id="PTHR46558">
    <property type="entry name" value="TRACRIPTIONAL REGULATORY PROTEIN-RELATED-RELATED"/>
    <property type="match status" value="1"/>
</dbReference>
<dbReference type="OrthoDB" id="795038at2"/>
<dbReference type="GO" id="GO:0003677">
    <property type="term" value="F:DNA binding"/>
    <property type="evidence" value="ECO:0007669"/>
    <property type="project" value="UniProtKB-KW"/>
</dbReference>
<name>A0A4R0P7I8_9SPHI</name>
<accession>A0A4R0P7I8</accession>
<evidence type="ECO:0000256" key="1">
    <source>
        <dbReference type="ARBA" id="ARBA00023125"/>
    </source>
</evidence>
<keyword evidence="4" id="KW-1185">Reference proteome</keyword>
<evidence type="ECO:0000259" key="2">
    <source>
        <dbReference type="PROSITE" id="PS50943"/>
    </source>
</evidence>
<dbReference type="SMART" id="SM00530">
    <property type="entry name" value="HTH_XRE"/>
    <property type="match status" value="1"/>
</dbReference>
<dbReference type="EMBL" id="SJSN01000001">
    <property type="protein sequence ID" value="TCD13000.1"/>
    <property type="molecule type" value="Genomic_DNA"/>
</dbReference>